<dbReference type="Gene3D" id="2.170.130.10">
    <property type="entry name" value="TonB-dependent receptor, plug domain"/>
    <property type="match status" value="1"/>
</dbReference>
<dbReference type="Gene3D" id="2.60.40.1120">
    <property type="entry name" value="Carboxypeptidase-like, regulatory domain"/>
    <property type="match status" value="1"/>
</dbReference>
<dbReference type="InterPro" id="IPR023996">
    <property type="entry name" value="TonB-dep_OMP_SusC/RagA"/>
</dbReference>
<dbReference type="Gene3D" id="2.40.170.20">
    <property type="entry name" value="TonB-dependent receptor, beta-barrel domain"/>
    <property type="match status" value="1"/>
</dbReference>
<dbReference type="NCBIfam" id="TIGR04057">
    <property type="entry name" value="SusC_RagA_signa"/>
    <property type="match status" value="1"/>
</dbReference>
<dbReference type="NCBIfam" id="TIGR04056">
    <property type="entry name" value="OMP_RagA_SusC"/>
    <property type="match status" value="1"/>
</dbReference>
<dbReference type="InterPro" id="IPR037066">
    <property type="entry name" value="Plug_dom_sf"/>
</dbReference>
<keyword evidence="5 7" id="KW-0472">Membrane</keyword>
<dbReference type="InterPro" id="IPR008969">
    <property type="entry name" value="CarboxyPept-like_regulatory"/>
</dbReference>
<evidence type="ECO:0000256" key="5">
    <source>
        <dbReference type="ARBA" id="ARBA00023136"/>
    </source>
</evidence>
<dbReference type="SUPFAM" id="SSF56935">
    <property type="entry name" value="Porins"/>
    <property type="match status" value="1"/>
</dbReference>
<keyword evidence="6 7" id="KW-0998">Cell outer membrane</keyword>
<evidence type="ECO:0000259" key="8">
    <source>
        <dbReference type="Pfam" id="PF07715"/>
    </source>
</evidence>
<dbReference type="PROSITE" id="PS52016">
    <property type="entry name" value="TONB_DEPENDENT_REC_3"/>
    <property type="match status" value="1"/>
</dbReference>
<gene>
    <name evidence="9" type="ORF">JI741_07070</name>
</gene>
<dbReference type="InterPro" id="IPR039426">
    <property type="entry name" value="TonB-dep_rcpt-like"/>
</dbReference>
<keyword evidence="3 7" id="KW-1134">Transmembrane beta strand</keyword>
<dbReference type="Pfam" id="PF07715">
    <property type="entry name" value="Plug"/>
    <property type="match status" value="1"/>
</dbReference>
<evidence type="ECO:0000313" key="9">
    <source>
        <dbReference type="EMBL" id="MBL0740975.1"/>
    </source>
</evidence>
<keyword evidence="2 7" id="KW-0813">Transport</keyword>
<evidence type="ECO:0000256" key="7">
    <source>
        <dbReference type="PROSITE-ProRule" id="PRU01360"/>
    </source>
</evidence>
<accession>A0ABS1KNR3</accession>
<dbReference type="SUPFAM" id="SSF49464">
    <property type="entry name" value="Carboxypeptidase regulatory domain-like"/>
    <property type="match status" value="1"/>
</dbReference>
<evidence type="ECO:0000256" key="3">
    <source>
        <dbReference type="ARBA" id="ARBA00022452"/>
    </source>
</evidence>
<evidence type="ECO:0000256" key="4">
    <source>
        <dbReference type="ARBA" id="ARBA00022692"/>
    </source>
</evidence>
<dbReference type="InterPro" id="IPR023997">
    <property type="entry name" value="TonB-dep_OMP_SusC/RagA_CS"/>
</dbReference>
<dbReference type="InterPro" id="IPR036942">
    <property type="entry name" value="Beta-barrel_TonB_sf"/>
</dbReference>
<comment type="caution">
    <text evidence="9">The sequence shown here is derived from an EMBL/GenBank/DDBJ whole genome shotgun (WGS) entry which is preliminary data.</text>
</comment>
<evidence type="ECO:0000313" key="10">
    <source>
        <dbReference type="Proteomes" id="UP000613030"/>
    </source>
</evidence>
<dbReference type="EMBL" id="JAERRB010000002">
    <property type="protein sequence ID" value="MBL0740975.1"/>
    <property type="molecule type" value="Genomic_DNA"/>
</dbReference>
<evidence type="ECO:0000256" key="2">
    <source>
        <dbReference type="ARBA" id="ARBA00022448"/>
    </source>
</evidence>
<keyword evidence="9" id="KW-0675">Receptor</keyword>
<keyword evidence="10" id="KW-1185">Reference proteome</keyword>
<dbReference type="Proteomes" id="UP000613030">
    <property type="component" value="Unassembled WGS sequence"/>
</dbReference>
<protein>
    <submittedName>
        <fullName evidence="9">TonB-dependent receptor</fullName>
    </submittedName>
</protein>
<dbReference type="RefSeq" id="WP_202008343.1">
    <property type="nucleotide sequence ID" value="NZ_JAERRB010000002.1"/>
</dbReference>
<reference evidence="9 10" key="1">
    <citation type="submission" date="2021-01" db="EMBL/GenBank/DDBJ databases">
        <title>Chryseolinea sp. Jin1 Genome sequencing and assembly.</title>
        <authorList>
            <person name="Kim I."/>
        </authorList>
    </citation>
    <scope>NUCLEOTIDE SEQUENCE [LARGE SCALE GENOMIC DNA]</scope>
    <source>
        <strain evidence="9 10">Jin1</strain>
    </source>
</reference>
<organism evidence="9 10">
    <name type="scientific">Chryseolinea lacunae</name>
    <dbReference type="NCBI Taxonomy" id="2801331"/>
    <lineage>
        <taxon>Bacteria</taxon>
        <taxon>Pseudomonadati</taxon>
        <taxon>Bacteroidota</taxon>
        <taxon>Cytophagia</taxon>
        <taxon>Cytophagales</taxon>
        <taxon>Fulvivirgaceae</taxon>
        <taxon>Chryseolinea</taxon>
    </lineage>
</organism>
<dbReference type="InterPro" id="IPR012910">
    <property type="entry name" value="Plug_dom"/>
</dbReference>
<sequence length="990" mass="109666">MAQTVTVRGKVTSAEDNSAIPGVSILVKGTGRGTSSDANGEYALEASPDATLIFSFIGYAPQEIVVGSRTTLDVGLVADVKELTEIVVVGYGTVKKTDLTGAVASVDPEQITKRGPVSALEGTQGQVAGVDISNPSGRPGAGFKAQIRGQQSLKGGNPLYVVDGVITDNIDFLNPQDIERIDILKDASSTAIYGSRGAYGVVIVTTRQGANVKHKAVISYDGYYGVREAARLPDFMDGDTWWNFRQDSFITPALLANPQLPYDSNTGNNTANKDELNRRISQKDYTDWPALLMQTGNQQNHWISASGMSDNKIGYALGVGYQEETGNIVHDKYKRYNFKANVSHVLNDQWSAGANLNMALTDQEGGSPNAMVNAFRMTPLVKPYATDRPTELLIQPGKDGAYIDMTSSVSPLVDMENAKNDRRTYNVLGNVFLQYSPAKWLKVKSTFAPSMRYNKQGRYFGPNSEGRVGLLGMADLKTTESFSYVWDNQVSVSKTVKDHTFDLMALYSMNLFRGDTTTMSANNLPFNSGYNNLGSAPTADQRADTGFGKYSLRSYAIRLNYSWKEKYFITLSDRWDGASVLAEGYKWASFPSAAVSWKISEEKFLTNVRAINHLAARVSYGLTGNNAVDPYTSSITASRQTYYDFGGTNAGGFAPVLGNSQLGWERTSEFNAGLDFALLEARITGSVDFYNRMSKDLLIKRDLPLEMGHAWVWDNVATIRNRGIEVMVNTVNVRTDKLTWSTSFNFTKNKNEITELLNGKEDIVGNKWFIGQPIRVNYTYEFAGIWQESERELAKKYGQLPGQARVKDRNDNGVIDAGDRTVIGTPMPTWTGGVSTTVTYKGFDFSASLFTRQGVQVYSPFHEEFLNWDDRGRQKLNVDWYMQPNNVTQTRESNEYPQPKNFGPYWRTQAGVAAYKDASFVKIKNITLGYTIPAALLERSHITSLRVYGNVLNPFVFTKYEGFDPEWADSEYSDGGIASVTYQFGMNLKF</sequence>
<dbReference type="Pfam" id="PF13715">
    <property type="entry name" value="CarbopepD_reg_2"/>
    <property type="match status" value="1"/>
</dbReference>
<comment type="similarity">
    <text evidence="7">Belongs to the TonB-dependent receptor family.</text>
</comment>
<feature type="domain" description="TonB-dependent receptor plug" evidence="8">
    <location>
        <begin position="96"/>
        <end position="201"/>
    </location>
</feature>
<comment type="subcellular location">
    <subcellularLocation>
        <location evidence="1 7">Cell outer membrane</location>
        <topology evidence="1 7">Multi-pass membrane protein</topology>
    </subcellularLocation>
</comment>
<proteinExistence type="inferred from homology"/>
<keyword evidence="4 7" id="KW-0812">Transmembrane</keyword>
<name>A0ABS1KNR3_9BACT</name>
<evidence type="ECO:0000256" key="1">
    <source>
        <dbReference type="ARBA" id="ARBA00004571"/>
    </source>
</evidence>
<evidence type="ECO:0000256" key="6">
    <source>
        <dbReference type="ARBA" id="ARBA00023237"/>
    </source>
</evidence>